<evidence type="ECO:0000313" key="4">
    <source>
        <dbReference type="Proteomes" id="UP001151760"/>
    </source>
</evidence>
<sequence>MSNLKFADTHNMVVFLSKPVESKGFEQIVDFLNAHPIRYALTVNPTIYLSCIKQFWSFAMAKTINREVQLNALVDGKRIVITETSIRRSLQLSNAEVSKSKTTAWNEFSSTMASAIICLATNQKELIRIDTEIPQSSGPTKHVAYEAVHKERGDSLVRATTTAYSLEAEHDSGSGPRCQETIGDNIAQTKFENVSTQSYDPLLARGNTLRSGEDSLKLTELMELCTNLQTKVLDLEKKKTTQANEIASLKRRVKKLEKKRSSRTHKLKRLYKVGLSARVESSRDEQSLGKDASKHVRINAIDADEDITLVSVHDMNMSADEEVGEEENYYYRKLSTPIGESSLNRSIHNIRAHSVEPLTHFRVREKKELKGDDLKWKGFTPLFRLLYGRTSTLSFMRPFGCRVTILNTIDHLGKFDGKADEDYILLPLWTVNPPFTQNPKSSHDDGSKPSSNDEKKVDEDPRKNSECKDQEKEDNVNSTNKVNAAGTNEVNAIGEKTSIELPFDSHMSALEDYNIFDSSRDDEDDGAEAVIIDY</sequence>
<accession>A0ABQ5BPA6</accession>
<proteinExistence type="predicted"/>
<protein>
    <recommendedName>
        <fullName evidence="5">Xylulose kinase-1</fullName>
    </recommendedName>
</protein>
<reference evidence="3" key="2">
    <citation type="submission" date="2022-01" db="EMBL/GenBank/DDBJ databases">
        <authorList>
            <person name="Yamashiro T."/>
            <person name="Shiraishi A."/>
            <person name="Satake H."/>
            <person name="Nakayama K."/>
        </authorList>
    </citation>
    <scope>NUCLEOTIDE SEQUENCE</scope>
</reference>
<comment type="caution">
    <text evidence="3">The sequence shown here is derived from an EMBL/GenBank/DDBJ whole genome shotgun (WGS) entry which is preliminary data.</text>
</comment>
<gene>
    <name evidence="3" type="ORF">Tco_0874334</name>
</gene>
<dbReference type="Proteomes" id="UP001151760">
    <property type="component" value="Unassembled WGS sequence"/>
</dbReference>
<feature type="compositionally biased region" description="Polar residues" evidence="2">
    <location>
        <begin position="476"/>
        <end position="490"/>
    </location>
</feature>
<feature type="compositionally biased region" description="Basic and acidic residues" evidence="2">
    <location>
        <begin position="441"/>
        <end position="475"/>
    </location>
</feature>
<evidence type="ECO:0000256" key="1">
    <source>
        <dbReference type="SAM" id="Coils"/>
    </source>
</evidence>
<evidence type="ECO:0008006" key="5">
    <source>
        <dbReference type="Google" id="ProtNLM"/>
    </source>
</evidence>
<organism evidence="3 4">
    <name type="scientific">Tanacetum coccineum</name>
    <dbReference type="NCBI Taxonomy" id="301880"/>
    <lineage>
        <taxon>Eukaryota</taxon>
        <taxon>Viridiplantae</taxon>
        <taxon>Streptophyta</taxon>
        <taxon>Embryophyta</taxon>
        <taxon>Tracheophyta</taxon>
        <taxon>Spermatophyta</taxon>
        <taxon>Magnoliopsida</taxon>
        <taxon>eudicotyledons</taxon>
        <taxon>Gunneridae</taxon>
        <taxon>Pentapetalae</taxon>
        <taxon>asterids</taxon>
        <taxon>campanulids</taxon>
        <taxon>Asterales</taxon>
        <taxon>Asteraceae</taxon>
        <taxon>Asteroideae</taxon>
        <taxon>Anthemideae</taxon>
        <taxon>Anthemidinae</taxon>
        <taxon>Tanacetum</taxon>
    </lineage>
</organism>
<name>A0ABQ5BPA6_9ASTR</name>
<evidence type="ECO:0000313" key="3">
    <source>
        <dbReference type="EMBL" id="GJT15628.1"/>
    </source>
</evidence>
<dbReference type="EMBL" id="BQNB010013411">
    <property type="protein sequence ID" value="GJT15628.1"/>
    <property type="molecule type" value="Genomic_DNA"/>
</dbReference>
<feature type="coiled-coil region" evidence="1">
    <location>
        <begin position="218"/>
        <end position="266"/>
    </location>
</feature>
<keyword evidence="4" id="KW-1185">Reference proteome</keyword>
<reference evidence="3" key="1">
    <citation type="journal article" date="2022" name="Int. J. Mol. Sci.">
        <title>Draft Genome of Tanacetum Coccineum: Genomic Comparison of Closely Related Tanacetum-Family Plants.</title>
        <authorList>
            <person name="Yamashiro T."/>
            <person name="Shiraishi A."/>
            <person name="Nakayama K."/>
            <person name="Satake H."/>
        </authorList>
    </citation>
    <scope>NUCLEOTIDE SEQUENCE</scope>
</reference>
<keyword evidence="1" id="KW-0175">Coiled coil</keyword>
<feature type="region of interest" description="Disordered" evidence="2">
    <location>
        <begin position="436"/>
        <end position="493"/>
    </location>
</feature>
<evidence type="ECO:0000256" key="2">
    <source>
        <dbReference type="SAM" id="MobiDB-lite"/>
    </source>
</evidence>